<evidence type="ECO:0000313" key="4">
    <source>
        <dbReference type="Proteomes" id="UP001392437"/>
    </source>
</evidence>
<dbReference type="EMBL" id="JAQQWP010000001">
    <property type="protein sequence ID" value="KAK8132163.1"/>
    <property type="molecule type" value="Genomic_DNA"/>
</dbReference>
<keyword evidence="2" id="KW-1133">Transmembrane helix</keyword>
<name>A0AAW0RBF3_9PEZI</name>
<dbReference type="AlphaFoldDB" id="A0AAW0RBF3"/>
<dbReference type="SUPFAM" id="SSF81995">
    <property type="entry name" value="beta-sandwich domain of Sec23/24"/>
    <property type="match status" value="1"/>
</dbReference>
<feature type="transmembrane region" description="Helical" evidence="2">
    <location>
        <begin position="95"/>
        <end position="117"/>
    </location>
</feature>
<comment type="caution">
    <text evidence="3">The sequence shown here is derived from an EMBL/GenBank/DDBJ whole genome shotgun (WGS) entry which is preliminary data.</text>
</comment>
<feature type="compositionally biased region" description="Low complexity" evidence="1">
    <location>
        <begin position="31"/>
        <end position="44"/>
    </location>
</feature>
<evidence type="ECO:0000313" key="3">
    <source>
        <dbReference type="EMBL" id="KAK8132163.1"/>
    </source>
</evidence>
<feature type="region of interest" description="Disordered" evidence="1">
    <location>
        <begin position="57"/>
        <end position="85"/>
    </location>
</feature>
<proteinExistence type="predicted"/>
<feature type="region of interest" description="Disordered" evidence="1">
    <location>
        <begin position="1"/>
        <end position="44"/>
    </location>
</feature>
<gene>
    <name evidence="3" type="ORF">PG999_000336</name>
</gene>
<evidence type="ECO:0000256" key="2">
    <source>
        <dbReference type="SAM" id="Phobius"/>
    </source>
</evidence>
<protein>
    <recommendedName>
        <fullName evidence="5">Apple domain-containing protein</fullName>
    </recommendedName>
</protein>
<dbReference type="Proteomes" id="UP001392437">
    <property type="component" value="Unassembled WGS sequence"/>
</dbReference>
<accession>A0AAW0RBF3</accession>
<evidence type="ECO:0008006" key="5">
    <source>
        <dbReference type="Google" id="ProtNLM"/>
    </source>
</evidence>
<keyword evidence="2" id="KW-0812">Transmembrane</keyword>
<evidence type="ECO:0000256" key="1">
    <source>
        <dbReference type="SAM" id="MobiDB-lite"/>
    </source>
</evidence>
<keyword evidence="4" id="KW-1185">Reference proteome</keyword>
<sequence>MEHNPHPQHMGAGPTTEKMPAETHPGGGHGQYQQHQQYQQQYAAPFDQQHQQQYPQFNGGDPHAAGTSAYGPGSQHYAKDGTKNPKKSGVMGKGVCFLLLFLVIALLGLAIGLGVGFGQSRGKVHDLESELAAAKSSASPTVFITVTPAATGGATPTSSSSSPTGAADRYSCLSQGTKANNTQYTSSASSAEQTKFNVYCGMDFGDGDGAKNLDVVNTTSVPDCLDACARTRDCQGAGWGSLPGDEGGFHHCYMKTNLSKSHGADKGWTFAVLDSVPVTISQPSQ</sequence>
<keyword evidence="2" id="KW-0472">Membrane</keyword>
<reference evidence="3 4" key="1">
    <citation type="submission" date="2023-01" db="EMBL/GenBank/DDBJ databases">
        <title>Analysis of 21 Apiospora genomes using comparative genomics revels a genus with tremendous synthesis potential of carbohydrate active enzymes and secondary metabolites.</title>
        <authorList>
            <person name="Sorensen T."/>
        </authorList>
    </citation>
    <scope>NUCLEOTIDE SEQUENCE [LARGE SCALE GENOMIC DNA]</scope>
    <source>
        <strain evidence="3 4">CBS 117206</strain>
    </source>
</reference>
<organism evidence="3 4">
    <name type="scientific">Apiospora kogelbergensis</name>
    <dbReference type="NCBI Taxonomy" id="1337665"/>
    <lineage>
        <taxon>Eukaryota</taxon>
        <taxon>Fungi</taxon>
        <taxon>Dikarya</taxon>
        <taxon>Ascomycota</taxon>
        <taxon>Pezizomycotina</taxon>
        <taxon>Sordariomycetes</taxon>
        <taxon>Xylariomycetidae</taxon>
        <taxon>Amphisphaeriales</taxon>
        <taxon>Apiosporaceae</taxon>
        <taxon>Apiospora</taxon>
    </lineage>
</organism>